<dbReference type="Pfam" id="PF08281">
    <property type="entry name" value="Sigma70_r4_2"/>
    <property type="match status" value="1"/>
</dbReference>
<feature type="domain" description="RNA polymerase sigma-70 region 2" evidence="6">
    <location>
        <begin position="32"/>
        <end position="99"/>
    </location>
</feature>
<dbReference type="InterPro" id="IPR007627">
    <property type="entry name" value="RNA_pol_sigma70_r2"/>
</dbReference>
<evidence type="ECO:0000313" key="8">
    <source>
        <dbReference type="EMBL" id="PZR08426.1"/>
    </source>
</evidence>
<dbReference type="EMBL" id="QFQP01000025">
    <property type="protein sequence ID" value="PZR08426.1"/>
    <property type="molecule type" value="Genomic_DNA"/>
</dbReference>
<dbReference type="Gene3D" id="1.10.10.10">
    <property type="entry name" value="Winged helix-like DNA-binding domain superfamily/Winged helix DNA-binding domain"/>
    <property type="match status" value="1"/>
</dbReference>
<proteinExistence type="inferred from homology"/>
<dbReference type="GO" id="GO:0003677">
    <property type="term" value="F:DNA binding"/>
    <property type="evidence" value="ECO:0007669"/>
    <property type="project" value="UniProtKB-KW"/>
</dbReference>
<reference evidence="8 9" key="1">
    <citation type="submission" date="2017-08" db="EMBL/GenBank/DDBJ databases">
        <title>Infants hospitalized years apart are colonized by the same room-sourced microbial strains.</title>
        <authorList>
            <person name="Brooks B."/>
            <person name="Olm M.R."/>
            <person name="Firek B.A."/>
            <person name="Baker R."/>
            <person name="Thomas B.C."/>
            <person name="Morowitz M.J."/>
            <person name="Banfield J.F."/>
        </authorList>
    </citation>
    <scope>NUCLEOTIDE SEQUENCE [LARGE SCALE GENOMIC DNA]</scope>
    <source>
        <strain evidence="8">S2_003_000_R2_14</strain>
    </source>
</reference>
<evidence type="ECO:0000313" key="9">
    <source>
        <dbReference type="Proteomes" id="UP000249061"/>
    </source>
</evidence>
<dbReference type="NCBIfam" id="TIGR02937">
    <property type="entry name" value="sigma70-ECF"/>
    <property type="match status" value="1"/>
</dbReference>
<sequence>MSLGIMASEPTHPWVDDVRRARRGDNNAFAALVKSVQRQVYGLCLRLLRTEAEAAEVAQETFLRAYQNLDRYDDARPFDLWVLTIARNQCLDLLRRRQKVKTEDVEEHSHALPSSEPTLEEGAIARQERKSLEEAMATLSVDDREVLALYYVQKRTTKEIAEVMDVAPGTIMARLFRAREKLRTRMASTETEKGAA</sequence>
<keyword evidence="5" id="KW-0804">Transcription</keyword>
<dbReference type="SUPFAM" id="SSF88659">
    <property type="entry name" value="Sigma3 and sigma4 domains of RNA polymerase sigma factors"/>
    <property type="match status" value="1"/>
</dbReference>
<name>A0A2W5T7V3_9BACT</name>
<evidence type="ECO:0000256" key="2">
    <source>
        <dbReference type="ARBA" id="ARBA00023015"/>
    </source>
</evidence>
<organism evidence="8 9">
    <name type="scientific">Archangium gephyra</name>
    <dbReference type="NCBI Taxonomy" id="48"/>
    <lineage>
        <taxon>Bacteria</taxon>
        <taxon>Pseudomonadati</taxon>
        <taxon>Myxococcota</taxon>
        <taxon>Myxococcia</taxon>
        <taxon>Myxococcales</taxon>
        <taxon>Cystobacterineae</taxon>
        <taxon>Archangiaceae</taxon>
        <taxon>Archangium</taxon>
    </lineage>
</organism>
<comment type="caution">
    <text evidence="8">The sequence shown here is derived from an EMBL/GenBank/DDBJ whole genome shotgun (WGS) entry which is preliminary data.</text>
</comment>
<dbReference type="GO" id="GO:0016987">
    <property type="term" value="F:sigma factor activity"/>
    <property type="evidence" value="ECO:0007669"/>
    <property type="project" value="UniProtKB-KW"/>
</dbReference>
<keyword evidence="4" id="KW-0238">DNA-binding</keyword>
<dbReference type="Pfam" id="PF04542">
    <property type="entry name" value="Sigma70_r2"/>
    <property type="match status" value="1"/>
</dbReference>
<evidence type="ECO:0000256" key="5">
    <source>
        <dbReference type="ARBA" id="ARBA00023163"/>
    </source>
</evidence>
<evidence type="ECO:0000256" key="1">
    <source>
        <dbReference type="ARBA" id="ARBA00010641"/>
    </source>
</evidence>
<dbReference type="Proteomes" id="UP000249061">
    <property type="component" value="Unassembled WGS sequence"/>
</dbReference>
<dbReference type="GO" id="GO:0006352">
    <property type="term" value="P:DNA-templated transcription initiation"/>
    <property type="evidence" value="ECO:0007669"/>
    <property type="project" value="InterPro"/>
</dbReference>
<dbReference type="InterPro" id="IPR036388">
    <property type="entry name" value="WH-like_DNA-bd_sf"/>
</dbReference>
<dbReference type="InterPro" id="IPR039425">
    <property type="entry name" value="RNA_pol_sigma-70-like"/>
</dbReference>
<evidence type="ECO:0000259" key="6">
    <source>
        <dbReference type="Pfam" id="PF04542"/>
    </source>
</evidence>
<keyword evidence="2" id="KW-0805">Transcription regulation</keyword>
<dbReference type="InterPro" id="IPR013249">
    <property type="entry name" value="RNA_pol_sigma70_r4_t2"/>
</dbReference>
<dbReference type="CDD" id="cd06171">
    <property type="entry name" value="Sigma70_r4"/>
    <property type="match status" value="1"/>
</dbReference>
<evidence type="ECO:0000259" key="7">
    <source>
        <dbReference type="Pfam" id="PF08281"/>
    </source>
</evidence>
<dbReference type="SUPFAM" id="SSF88946">
    <property type="entry name" value="Sigma2 domain of RNA polymerase sigma factors"/>
    <property type="match status" value="1"/>
</dbReference>
<accession>A0A2W5T7V3</accession>
<dbReference type="Gene3D" id="1.10.1740.10">
    <property type="match status" value="1"/>
</dbReference>
<feature type="domain" description="RNA polymerase sigma factor 70 region 4 type 2" evidence="7">
    <location>
        <begin position="130"/>
        <end position="182"/>
    </location>
</feature>
<evidence type="ECO:0000256" key="3">
    <source>
        <dbReference type="ARBA" id="ARBA00023082"/>
    </source>
</evidence>
<keyword evidence="3" id="KW-0731">Sigma factor</keyword>
<dbReference type="AlphaFoldDB" id="A0A2W5T7V3"/>
<protein>
    <submittedName>
        <fullName evidence="8">RNA polymerase subunit sigma-70</fullName>
    </submittedName>
</protein>
<dbReference type="InterPro" id="IPR014284">
    <property type="entry name" value="RNA_pol_sigma-70_dom"/>
</dbReference>
<evidence type="ECO:0000256" key="4">
    <source>
        <dbReference type="ARBA" id="ARBA00023125"/>
    </source>
</evidence>
<dbReference type="PANTHER" id="PTHR43133:SF8">
    <property type="entry name" value="RNA POLYMERASE SIGMA FACTOR HI_1459-RELATED"/>
    <property type="match status" value="1"/>
</dbReference>
<dbReference type="InterPro" id="IPR013325">
    <property type="entry name" value="RNA_pol_sigma_r2"/>
</dbReference>
<dbReference type="PANTHER" id="PTHR43133">
    <property type="entry name" value="RNA POLYMERASE ECF-TYPE SIGMA FACTO"/>
    <property type="match status" value="1"/>
</dbReference>
<gene>
    <name evidence="8" type="ORF">DI536_24930</name>
</gene>
<comment type="similarity">
    <text evidence="1">Belongs to the sigma-70 factor family. ECF subfamily.</text>
</comment>
<dbReference type="InterPro" id="IPR013324">
    <property type="entry name" value="RNA_pol_sigma_r3/r4-like"/>
</dbReference>